<dbReference type="Pfam" id="PF01381">
    <property type="entry name" value="HTH_3"/>
    <property type="match status" value="1"/>
</dbReference>
<dbReference type="PROSITE" id="PS50943">
    <property type="entry name" value="HTH_CROC1"/>
    <property type="match status" value="1"/>
</dbReference>
<dbReference type="GO" id="GO:0003677">
    <property type="term" value="F:DNA binding"/>
    <property type="evidence" value="ECO:0007669"/>
    <property type="project" value="UniProtKB-KW"/>
</dbReference>
<accession>A0A0U1RJX3</accession>
<name>A0A0U1RJX3_NEIMA</name>
<dbReference type="Gene3D" id="1.10.260.40">
    <property type="entry name" value="lambda repressor-like DNA-binding domains"/>
    <property type="match status" value="1"/>
</dbReference>
<dbReference type="InterPro" id="IPR049945">
    <property type="entry name" value="AAA_22"/>
</dbReference>
<evidence type="ECO:0000313" key="2">
    <source>
        <dbReference type="EMBL" id="CAM09000.1"/>
    </source>
</evidence>
<dbReference type="SUPFAM" id="SSF52540">
    <property type="entry name" value="P-loop containing nucleoside triphosphate hydrolases"/>
    <property type="match status" value="1"/>
</dbReference>
<evidence type="ECO:0000259" key="1">
    <source>
        <dbReference type="PROSITE" id="PS50943"/>
    </source>
</evidence>
<dbReference type="EnsemblBacteria" id="CAM09000">
    <property type="protein sequence ID" value="CAM09000"/>
    <property type="gene ID" value="NMA1881"/>
</dbReference>
<dbReference type="SMART" id="SM00530">
    <property type="entry name" value="HTH_XRE"/>
    <property type="match status" value="1"/>
</dbReference>
<dbReference type="KEGG" id="nma:NMA1881"/>
<dbReference type="RefSeq" id="WP_002212704.1">
    <property type="nucleotide sequence ID" value="NC_003116.1"/>
</dbReference>
<dbReference type="GeneID" id="93387704"/>
<dbReference type="SMR" id="A0A0U1RJX3"/>
<dbReference type="InterPro" id="IPR001387">
    <property type="entry name" value="Cro/C1-type_HTH"/>
</dbReference>
<dbReference type="Proteomes" id="UP000000626">
    <property type="component" value="Chromosome"/>
</dbReference>
<protein>
    <submittedName>
        <fullName evidence="2">Hypothetical DNA-binding protein</fullName>
    </submittedName>
</protein>
<dbReference type="Gene3D" id="3.40.50.300">
    <property type="entry name" value="P-loop containing nucleotide triphosphate hydrolases"/>
    <property type="match status" value="1"/>
</dbReference>
<gene>
    <name evidence="2" type="ordered locus">NMA1881</name>
</gene>
<dbReference type="InterPro" id="IPR010982">
    <property type="entry name" value="Lambda_DNA-bd_dom_sf"/>
</dbReference>
<reference evidence="2 3" key="1">
    <citation type="journal article" date="2000" name="Nature">
        <title>Complete DNA sequence of a serogroup A strain of Neisseria meningitidis Z2491.</title>
        <authorList>
            <person name="Parkhill J."/>
            <person name="Achtman M."/>
            <person name="James K.D."/>
            <person name="Bentley S.D."/>
            <person name="Churcher C."/>
            <person name="Klee S.R."/>
            <person name="Morelli G."/>
            <person name="Basham D."/>
            <person name="Brown D."/>
            <person name="Chillingworth T."/>
            <person name="Davies R.M."/>
            <person name="Davis P."/>
            <person name="Devlin K."/>
            <person name="Feltwell T."/>
            <person name="Hamlin N."/>
            <person name="Holroyd S."/>
            <person name="Jagels K."/>
            <person name="Leather S."/>
            <person name="Moule S."/>
            <person name="Mungall K."/>
            <person name="Quail M.A."/>
            <person name="Rajandream M.A."/>
            <person name="Rutherford K.M."/>
            <person name="Simmonds M."/>
            <person name="Skelton J."/>
            <person name="Whitehead S."/>
            <person name="Spratt B.G."/>
            <person name="Barrell B.G."/>
        </authorList>
    </citation>
    <scope>NUCLEOTIDE SEQUENCE [LARGE SCALE GENOMIC DNA]</scope>
    <source>
        <strain evidence="3">DSM 15465 / Z2491</strain>
    </source>
</reference>
<evidence type="ECO:0000313" key="3">
    <source>
        <dbReference type="Proteomes" id="UP000000626"/>
    </source>
</evidence>
<feature type="domain" description="HTH cro/C1-type" evidence="1">
    <location>
        <begin position="5"/>
        <end position="38"/>
    </location>
</feature>
<keyword evidence="2" id="KW-0238">DNA-binding</keyword>
<dbReference type="AlphaFoldDB" id="A0A0U1RJX3"/>
<dbReference type="HOGENOM" id="CLU_056183_2_0_4"/>
<dbReference type="SUPFAM" id="SSF47413">
    <property type="entry name" value="lambda repressor-like DNA-binding domains"/>
    <property type="match status" value="1"/>
</dbReference>
<dbReference type="Pfam" id="PF13401">
    <property type="entry name" value="AAA_22"/>
    <property type="match status" value="1"/>
</dbReference>
<dbReference type="CDD" id="cd00093">
    <property type="entry name" value="HTH_XRE"/>
    <property type="match status" value="1"/>
</dbReference>
<dbReference type="EMBL" id="AL157959">
    <property type="protein sequence ID" value="CAM09000.1"/>
    <property type="molecule type" value="Genomic_DNA"/>
</dbReference>
<sequence length="304" mass="33583">MIEKLRQFLETSGMSQNKAADRMGVSRSALSGYLNGKYDGDIAGMDKKAALFLEQEGDRAELKKLDIPYVETGTAKKMKGWLGLAAWLGQLGIVYGGAGLGKTTVLKQYAATNPLALLIEPDTGYTAKVLLQEICHALDLSERGNIHELTERIINCLKRDKKSRSPRDAHRILLIDEAEQLPTRALESLRRIHDKSGVAVALVGMPKLLLNLKGPNSEFKQLFSRVSVKMELGEMLPETDLKQIAAAVLKTNDEAVLQKVVKTAKGNARKLSKLLLIVDYLLQVNPDVDLDDDVIEHAETYLIH</sequence>
<dbReference type="InterPro" id="IPR052026">
    <property type="entry name" value="ExeA_AAA_ATPase_DNA-bind"/>
</dbReference>
<organism evidence="2 3">
    <name type="scientific">Neisseria meningitidis serogroup A / serotype 4A (strain DSM 15465 / Z2491)</name>
    <dbReference type="NCBI Taxonomy" id="122587"/>
    <lineage>
        <taxon>Bacteria</taxon>
        <taxon>Pseudomonadati</taxon>
        <taxon>Pseudomonadota</taxon>
        <taxon>Betaproteobacteria</taxon>
        <taxon>Neisseriales</taxon>
        <taxon>Neisseriaceae</taxon>
        <taxon>Neisseria</taxon>
    </lineage>
</organism>
<proteinExistence type="predicted"/>
<dbReference type="GO" id="GO:0016887">
    <property type="term" value="F:ATP hydrolysis activity"/>
    <property type="evidence" value="ECO:0007669"/>
    <property type="project" value="InterPro"/>
</dbReference>
<dbReference type="InterPro" id="IPR027417">
    <property type="entry name" value="P-loop_NTPase"/>
</dbReference>
<dbReference type="PANTHER" id="PTHR35894:SF5">
    <property type="entry name" value="MU-LIKE PROPHAGE FLUMU DNA TRANSPOSITION PROTEIN B"/>
    <property type="match status" value="1"/>
</dbReference>
<dbReference type="PANTHER" id="PTHR35894">
    <property type="entry name" value="GENERAL SECRETION PATHWAY PROTEIN A-RELATED"/>
    <property type="match status" value="1"/>
</dbReference>